<protein>
    <submittedName>
        <fullName evidence="6">2-aminoethylphosphonate import ATP-binding protein PhnT</fullName>
    </submittedName>
</protein>
<keyword evidence="3 6" id="KW-0067">ATP-binding</keyword>
<evidence type="ECO:0000256" key="2">
    <source>
        <dbReference type="ARBA" id="ARBA00022741"/>
    </source>
</evidence>
<dbReference type="InterPro" id="IPR017871">
    <property type="entry name" value="ABC_transporter-like_CS"/>
</dbReference>
<dbReference type="PANTHER" id="PTHR42781:SF4">
    <property type="entry name" value="SPERMIDINE_PUTRESCINE IMPORT ATP-BINDING PROTEIN POTA"/>
    <property type="match status" value="1"/>
</dbReference>
<dbReference type="EMBL" id="CP018632">
    <property type="protein sequence ID" value="ASJ76399.1"/>
    <property type="molecule type" value="Genomic_DNA"/>
</dbReference>
<dbReference type="Proteomes" id="UP000250079">
    <property type="component" value="Chromosome"/>
</dbReference>
<reference evidence="6 7" key="1">
    <citation type="submission" date="2016-12" db="EMBL/GenBank/DDBJ databases">
        <authorList>
            <person name="Song W.-J."/>
            <person name="Kurnit D.M."/>
        </authorList>
    </citation>
    <scope>NUCLEOTIDE SEQUENCE [LARGE SCALE GENOMIC DNA]</scope>
    <source>
        <strain evidence="6 7">IMCC3135</strain>
    </source>
</reference>
<evidence type="ECO:0000256" key="3">
    <source>
        <dbReference type="ARBA" id="ARBA00022840"/>
    </source>
</evidence>
<evidence type="ECO:0000256" key="4">
    <source>
        <dbReference type="SAM" id="MobiDB-lite"/>
    </source>
</evidence>
<dbReference type="GO" id="GO:0005524">
    <property type="term" value="F:ATP binding"/>
    <property type="evidence" value="ECO:0007669"/>
    <property type="project" value="UniProtKB-KW"/>
</dbReference>
<feature type="domain" description="ABC transporter" evidence="5">
    <location>
        <begin position="4"/>
        <end position="213"/>
    </location>
</feature>
<evidence type="ECO:0000256" key="1">
    <source>
        <dbReference type="ARBA" id="ARBA00022448"/>
    </source>
</evidence>
<accession>A0A2Z2NYK1</accession>
<proteinExistence type="predicted"/>
<feature type="region of interest" description="Disordered" evidence="4">
    <location>
        <begin position="113"/>
        <end position="138"/>
    </location>
</feature>
<gene>
    <name evidence="6" type="primary">phnT</name>
    <name evidence="6" type="ORF">IMCC3135_31760</name>
</gene>
<dbReference type="AlphaFoldDB" id="A0A2Z2NYK1"/>
<dbReference type="SMART" id="SM00382">
    <property type="entry name" value="AAA"/>
    <property type="match status" value="1"/>
</dbReference>
<dbReference type="SUPFAM" id="SSF52540">
    <property type="entry name" value="P-loop containing nucleoside triphosphate hydrolases"/>
    <property type="match status" value="1"/>
</dbReference>
<dbReference type="OrthoDB" id="9802264at2"/>
<evidence type="ECO:0000313" key="6">
    <source>
        <dbReference type="EMBL" id="ASJ76399.1"/>
    </source>
</evidence>
<dbReference type="Pfam" id="PF00005">
    <property type="entry name" value="ABC_tran"/>
    <property type="match status" value="1"/>
</dbReference>
<dbReference type="PANTHER" id="PTHR42781">
    <property type="entry name" value="SPERMIDINE/PUTRESCINE IMPORT ATP-BINDING PROTEIN POTA"/>
    <property type="match status" value="1"/>
</dbReference>
<dbReference type="InterPro" id="IPR027417">
    <property type="entry name" value="P-loop_NTPase"/>
</dbReference>
<sequence>MHELCVKDLSLQLPNGNWLIKGLSFKVEPGQVLALMGPSGSGKSSILSWLTGTNDSRLCVSGDVWLGPRQLTCLPTERRRLGLMLQQDYLFPHMSVGDNLRFGLRGGSRQERDARVRQSLEEASLGGMENRDPATLSGGQRARVSLVRTLLSDPCALLLDEPFSGLDTTLREQIRRFTWEAAAQLPVLLVTHDLADIPKQANILDIGNSQAGG</sequence>
<dbReference type="KEGG" id="gai:IMCC3135_31760"/>
<keyword evidence="2" id="KW-0547">Nucleotide-binding</keyword>
<keyword evidence="1" id="KW-0813">Transport</keyword>
<name>A0A2Z2NYK1_9GAMM</name>
<evidence type="ECO:0000259" key="5">
    <source>
        <dbReference type="PROSITE" id="PS50893"/>
    </source>
</evidence>
<dbReference type="InterPro" id="IPR050093">
    <property type="entry name" value="ABC_SmlMolc_Importer"/>
</dbReference>
<dbReference type="RefSeq" id="WP_088921173.1">
    <property type="nucleotide sequence ID" value="NZ_CP018632.1"/>
</dbReference>
<dbReference type="InterPro" id="IPR003593">
    <property type="entry name" value="AAA+_ATPase"/>
</dbReference>
<dbReference type="Gene3D" id="3.40.50.300">
    <property type="entry name" value="P-loop containing nucleotide triphosphate hydrolases"/>
    <property type="match status" value="1"/>
</dbReference>
<keyword evidence="7" id="KW-1185">Reference proteome</keyword>
<dbReference type="PROSITE" id="PS00211">
    <property type="entry name" value="ABC_TRANSPORTER_1"/>
    <property type="match status" value="1"/>
</dbReference>
<organism evidence="6 7">
    <name type="scientific">Granulosicoccus antarcticus IMCC3135</name>
    <dbReference type="NCBI Taxonomy" id="1192854"/>
    <lineage>
        <taxon>Bacteria</taxon>
        <taxon>Pseudomonadati</taxon>
        <taxon>Pseudomonadota</taxon>
        <taxon>Gammaproteobacteria</taxon>
        <taxon>Chromatiales</taxon>
        <taxon>Granulosicoccaceae</taxon>
        <taxon>Granulosicoccus</taxon>
    </lineage>
</organism>
<dbReference type="InterPro" id="IPR003439">
    <property type="entry name" value="ABC_transporter-like_ATP-bd"/>
</dbReference>
<dbReference type="GO" id="GO:0016887">
    <property type="term" value="F:ATP hydrolysis activity"/>
    <property type="evidence" value="ECO:0007669"/>
    <property type="project" value="InterPro"/>
</dbReference>
<evidence type="ECO:0000313" key="7">
    <source>
        <dbReference type="Proteomes" id="UP000250079"/>
    </source>
</evidence>
<dbReference type="PROSITE" id="PS50893">
    <property type="entry name" value="ABC_TRANSPORTER_2"/>
    <property type="match status" value="1"/>
</dbReference>